<dbReference type="GO" id="GO:0005886">
    <property type="term" value="C:plasma membrane"/>
    <property type="evidence" value="ECO:0007669"/>
    <property type="project" value="UniProtKB-SubCell"/>
</dbReference>
<dbReference type="Gene3D" id="1.10.3720.10">
    <property type="entry name" value="MetI-like"/>
    <property type="match status" value="1"/>
</dbReference>
<keyword evidence="5 7" id="KW-1133">Transmembrane helix</keyword>
<dbReference type="InterPro" id="IPR050366">
    <property type="entry name" value="BP-dependent_transpt_permease"/>
</dbReference>
<organism evidence="9 10">
    <name type="scientific">Corynebacterium vitaeruminis DSM 20294</name>
    <dbReference type="NCBI Taxonomy" id="1224164"/>
    <lineage>
        <taxon>Bacteria</taxon>
        <taxon>Bacillati</taxon>
        <taxon>Actinomycetota</taxon>
        <taxon>Actinomycetes</taxon>
        <taxon>Mycobacteriales</taxon>
        <taxon>Corynebacteriaceae</taxon>
        <taxon>Corynebacterium</taxon>
    </lineage>
</organism>
<evidence type="ECO:0000256" key="3">
    <source>
        <dbReference type="ARBA" id="ARBA00022475"/>
    </source>
</evidence>
<dbReference type="GO" id="GO:0055085">
    <property type="term" value="P:transmembrane transport"/>
    <property type="evidence" value="ECO:0007669"/>
    <property type="project" value="InterPro"/>
</dbReference>
<dbReference type="eggNOG" id="COG1173">
    <property type="taxonomic scope" value="Bacteria"/>
</dbReference>
<comment type="similarity">
    <text evidence="7">Belongs to the binding-protein-dependent transport system permease family.</text>
</comment>
<keyword evidence="2 7" id="KW-0813">Transport</keyword>
<dbReference type="KEGG" id="cvt:B843_06045"/>
<evidence type="ECO:0000313" key="10">
    <source>
        <dbReference type="Proteomes" id="UP000019222"/>
    </source>
</evidence>
<feature type="transmembrane region" description="Helical" evidence="7">
    <location>
        <begin position="12"/>
        <end position="30"/>
    </location>
</feature>
<dbReference type="PROSITE" id="PS50928">
    <property type="entry name" value="ABC_TM1"/>
    <property type="match status" value="1"/>
</dbReference>
<evidence type="ECO:0000256" key="1">
    <source>
        <dbReference type="ARBA" id="ARBA00004651"/>
    </source>
</evidence>
<feature type="transmembrane region" description="Helical" evidence="7">
    <location>
        <begin position="119"/>
        <end position="143"/>
    </location>
</feature>
<evidence type="ECO:0000256" key="4">
    <source>
        <dbReference type="ARBA" id="ARBA00022692"/>
    </source>
</evidence>
<evidence type="ECO:0000256" key="7">
    <source>
        <dbReference type="RuleBase" id="RU363032"/>
    </source>
</evidence>
<keyword evidence="4 7" id="KW-0812">Transmembrane</keyword>
<comment type="subcellular location">
    <subcellularLocation>
        <location evidence="1 7">Cell membrane</location>
        <topology evidence="1 7">Multi-pass membrane protein</topology>
    </subcellularLocation>
</comment>
<dbReference type="PANTHER" id="PTHR43386:SF1">
    <property type="entry name" value="D,D-DIPEPTIDE TRANSPORT SYSTEM PERMEASE PROTEIN DDPC-RELATED"/>
    <property type="match status" value="1"/>
</dbReference>
<dbReference type="InterPro" id="IPR000515">
    <property type="entry name" value="MetI-like"/>
</dbReference>
<accession>W5Y0Y2</accession>
<keyword evidence="6 7" id="KW-0472">Membrane</keyword>
<feature type="transmembrane region" description="Helical" evidence="7">
    <location>
        <begin position="74"/>
        <end position="99"/>
    </location>
</feature>
<evidence type="ECO:0000256" key="5">
    <source>
        <dbReference type="ARBA" id="ARBA00022989"/>
    </source>
</evidence>
<dbReference type="Pfam" id="PF00528">
    <property type="entry name" value="BPD_transp_1"/>
    <property type="match status" value="1"/>
</dbReference>
<evidence type="ECO:0000256" key="6">
    <source>
        <dbReference type="ARBA" id="ARBA00023136"/>
    </source>
</evidence>
<dbReference type="CDD" id="cd06261">
    <property type="entry name" value="TM_PBP2"/>
    <property type="match status" value="1"/>
</dbReference>
<evidence type="ECO:0000313" key="9">
    <source>
        <dbReference type="EMBL" id="AHI22594.1"/>
    </source>
</evidence>
<feature type="transmembrane region" description="Helical" evidence="7">
    <location>
        <begin position="202"/>
        <end position="220"/>
    </location>
</feature>
<keyword evidence="3" id="KW-1003">Cell membrane</keyword>
<reference evidence="9 10" key="1">
    <citation type="submission" date="2013-02" db="EMBL/GenBank/DDBJ databases">
        <title>The complete genome sequence of Corynebacterium vitaeruminis DSM 20294.</title>
        <authorList>
            <person name="Ruckert C."/>
            <person name="Albersmeier A."/>
            <person name="Kalinowski J."/>
        </authorList>
    </citation>
    <scope>NUCLEOTIDE SEQUENCE [LARGE SCALE GENOMIC DNA]</scope>
    <source>
        <strain evidence="10">ATCC 10234</strain>
    </source>
</reference>
<feature type="transmembrane region" description="Helical" evidence="7">
    <location>
        <begin position="240"/>
        <end position="259"/>
    </location>
</feature>
<evidence type="ECO:0000256" key="2">
    <source>
        <dbReference type="ARBA" id="ARBA00022448"/>
    </source>
</evidence>
<gene>
    <name evidence="9" type="ORF">B843_06045</name>
</gene>
<dbReference type="STRING" id="1224164.B843_06045"/>
<keyword evidence="10" id="KW-1185">Reference proteome</keyword>
<dbReference type="EMBL" id="CP004353">
    <property type="protein sequence ID" value="AHI22594.1"/>
    <property type="molecule type" value="Genomic_DNA"/>
</dbReference>
<evidence type="ECO:0000259" key="8">
    <source>
        <dbReference type="PROSITE" id="PS50928"/>
    </source>
</evidence>
<dbReference type="PANTHER" id="PTHR43386">
    <property type="entry name" value="OLIGOPEPTIDE TRANSPORT SYSTEM PERMEASE PROTEIN APPC"/>
    <property type="match status" value="1"/>
</dbReference>
<name>W5Y0Y2_9CORY</name>
<proteinExistence type="inferred from homology"/>
<dbReference type="Proteomes" id="UP000019222">
    <property type="component" value="Chromosome"/>
</dbReference>
<protein>
    <submittedName>
        <fullName evidence="9">Nickel transporter permease nikC</fullName>
    </submittedName>
</protein>
<dbReference type="PATRIC" id="fig|1224164.3.peg.1212"/>
<dbReference type="HOGENOM" id="CLU_028518_1_1_11"/>
<dbReference type="InterPro" id="IPR035906">
    <property type="entry name" value="MetI-like_sf"/>
</dbReference>
<dbReference type="AlphaFoldDB" id="W5Y0Y2"/>
<sequence>MKLLQSSRSLGWQVALVLALVALVLLGPWIAPYDPVAVDLGNVLAAPSGQHWLGTDQLGRDLFSRVLAGGQRTVGISLAAIVLCILVGATLGLLSGIKGKWLDWGVMRVSDAFLSFPEYVVAIVITGILGAGYVNLLLAIVAVKWVGYAKLVRAIVREQRGATYLTAARISGAGTGRIVVGHLVPHAWGPVLSLATVDLGKIVLLVASLSFLGLGVPQPVPEWGFMLNEGRLYFGQTQLLMLAPGLAIFLFVLATSLVGDRLALRLGRTTSGEEEK</sequence>
<dbReference type="RefSeq" id="WP_034650313.1">
    <property type="nucleotide sequence ID" value="NZ_CP004353.1"/>
</dbReference>
<feature type="domain" description="ABC transmembrane type-1" evidence="8">
    <location>
        <begin position="70"/>
        <end position="259"/>
    </location>
</feature>
<dbReference type="SUPFAM" id="SSF161098">
    <property type="entry name" value="MetI-like"/>
    <property type="match status" value="1"/>
</dbReference>